<keyword evidence="2 5" id="KW-0238">DNA-binding</keyword>
<evidence type="ECO:0000259" key="4">
    <source>
        <dbReference type="PROSITE" id="PS01124"/>
    </source>
</evidence>
<protein>
    <submittedName>
        <fullName evidence="5">AraC-like DNA-binding protein</fullName>
    </submittedName>
</protein>
<dbReference type="PROSITE" id="PS01124">
    <property type="entry name" value="HTH_ARAC_FAMILY_2"/>
    <property type="match status" value="1"/>
</dbReference>
<evidence type="ECO:0000313" key="5">
    <source>
        <dbReference type="EMBL" id="MBB5399136.1"/>
    </source>
</evidence>
<dbReference type="Pfam" id="PF12833">
    <property type="entry name" value="HTH_18"/>
    <property type="match status" value="1"/>
</dbReference>
<feature type="domain" description="HTH araC/xylS-type" evidence="4">
    <location>
        <begin position="238"/>
        <end position="340"/>
    </location>
</feature>
<sequence>MEHWSAFGVDGQRLATAPCFNRDNLLLQSNDLEEVRASVGRIFKPHGLELAGGSHRLFGRMHHARYGDLSLNLLDYGSEVTIDPGHLESFFLLQIPVHGNAEIECGNKRFVSSALVASLLSPSLPLRMHWSDACPQVLLKIERGTIERHCEQHLGEAFRRPVEFDPELQLGSPGGLCVMQLLPSLADVLSFPDHPLRNPLAFSQFESTLINALLYGQPNSARPGLRHSVGALAPFFVRRVEEYIRANVQEPLTIERLAEHAGVSASTLFAGFRNYYGLSPMAYVRQLRLERVRADLLAMEASNASSITEVATRWGFAHLGRFSLDYKRHFGESPSASLRYRGKSG</sequence>
<proteinExistence type="predicted"/>
<dbReference type="InterPro" id="IPR009057">
    <property type="entry name" value="Homeodomain-like_sf"/>
</dbReference>
<dbReference type="PANTHER" id="PTHR46796:SF12">
    <property type="entry name" value="HTH-TYPE DNA-BINDING TRANSCRIPTIONAL ACTIVATOR EUTR"/>
    <property type="match status" value="1"/>
</dbReference>
<reference evidence="5 6" key="1">
    <citation type="submission" date="2020-08" db="EMBL/GenBank/DDBJ databases">
        <title>Genomic Encyclopedia of Type Strains, Phase IV (KMG-V): Genome sequencing to study the core and pangenomes of soil and plant-associated prokaryotes.</title>
        <authorList>
            <person name="Whitman W."/>
        </authorList>
    </citation>
    <scope>NUCLEOTIDE SEQUENCE [LARGE SCALE GENOMIC DNA]</scope>
    <source>
        <strain evidence="5 6">JPY162</strain>
    </source>
</reference>
<dbReference type="InterPro" id="IPR050204">
    <property type="entry name" value="AraC_XylS_family_regulators"/>
</dbReference>
<evidence type="ECO:0000313" key="6">
    <source>
        <dbReference type="Proteomes" id="UP000592820"/>
    </source>
</evidence>
<organism evidence="5 6">
    <name type="scientific">Paraburkholderia youngii</name>
    <dbReference type="NCBI Taxonomy" id="2782701"/>
    <lineage>
        <taxon>Bacteria</taxon>
        <taxon>Pseudomonadati</taxon>
        <taxon>Pseudomonadota</taxon>
        <taxon>Betaproteobacteria</taxon>
        <taxon>Burkholderiales</taxon>
        <taxon>Burkholderiaceae</taxon>
        <taxon>Paraburkholderia</taxon>
    </lineage>
</organism>
<gene>
    <name evidence="5" type="ORF">HDG41_001175</name>
</gene>
<name>A0A7W8P0J2_9BURK</name>
<evidence type="ECO:0000256" key="3">
    <source>
        <dbReference type="ARBA" id="ARBA00023163"/>
    </source>
</evidence>
<evidence type="ECO:0000256" key="1">
    <source>
        <dbReference type="ARBA" id="ARBA00023015"/>
    </source>
</evidence>
<dbReference type="InterPro" id="IPR018062">
    <property type="entry name" value="HTH_AraC-typ_CS"/>
</dbReference>
<dbReference type="InterPro" id="IPR018060">
    <property type="entry name" value="HTH_AraC"/>
</dbReference>
<dbReference type="AlphaFoldDB" id="A0A7W8P0J2"/>
<keyword evidence="3" id="KW-0804">Transcription</keyword>
<accession>A0A7W8P0J2</accession>
<dbReference type="GO" id="GO:0003700">
    <property type="term" value="F:DNA-binding transcription factor activity"/>
    <property type="evidence" value="ECO:0007669"/>
    <property type="project" value="InterPro"/>
</dbReference>
<evidence type="ECO:0000256" key="2">
    <source>
        <dbReference type="ARBA" id="ARBA00023125"/>
    </source>
</evidence>
<keyword evidence="1" id="KW-0805">Transcription regulation</keyword>
<dbReference type="SMART" id="SM00342">
    <property type="entry name" value="HTH_ARAC"/>
    <property type="match status" value="1"/>
</dbReference>
<dbReference type="InterPro" id="IPR035418">
    <property type="entry name" value="AraC-bd_2"/>
</dbReference>
<dbReference type="Gene3D" id="1.10.10.60">
    <property type="entry name" value="Homeodomain-like"/>
    <property type="match status" value="1"/>
</dbReference>
<dbReference type="EMBL" id="JACHDE010000002">
    <property type="protein sequence ID" value="MBB5399136.1"/>
    <property type="molecule type" value="Genomic_DNA"/>
</dbReference>
<dbReference type="Pfam" id="PF14525">
    <property type="entry name" value="AraC_binding_2"/>
    <property type="match status" value="1"/>
</dbReference>
<dbReference type="PANTHER" id="PTHR46796">
    <property type="entry name" value="HTH-TYPE TRANSCRIPTIONAL ACTIVATOR RHAS-RELATED"/>
    <property type="match status" value="1"/>
</dbReference>
<dbReference type="PROSITE" id="PS00041">
    <property type="entry name" value="HTH_ARAC_FAMILY_1"/>
    <property type="match status" value="1"/>
</dbReference>
<dbReference type="Proteomes" id="UP000592820">
    <property type="component" value="Unassembled WGS sequence"/>
</dbReference>
<dbReference type="SUPFAM" id="SSF46689">
    <property type="entry name" value="Homeodomain-like"/>
    <property type="match status" value="2"/>
</dbReference>
<dbReference type="GO" id="GO:0043565">
    <property type="term" value="F:sequence-specific DNA binding"/>
    <property type="evidence" value="ECO:0007669"/>
    <property type="project" value="InterPro"/>
</dbReference>
<comment type="caution">
    <text evidence="5">The sequence shown here is derived from an EMBL/GenBank/DDBJ whole genome shotgun (WGS) entry which is preliminary data.</text>
</comment>
<dbReference type="RefSeq" id="WP_184225539.1">
    <property type="nucleotide sequence ID" value="NZ_JACHDE010000002.1"/>
</dbReference>